<comment type="caution">
    <text evidence="2">The sequence shown here is derived from an EMBL/GenBank/DDBJ whole genome shotgun (WGS) entry which is preliminary data.</text>
</comment>
<dbReference type="EMBL" id="JAGDFM010000019">
    <property type="protein sequence ID" value="KAG7391659.1"/>
    <property type="molecule type" value="Genomic_DNA"/>
</dbReference>
<feature type="compositionally biased region" description="Low complexity" evidence="1">
    <location>
        <begin position="65"/>
        <end position="78"/>
    </location>
</feature>
<feature type="compositionally biased region" description="Basic and acidic residues" evidence="1">
    <location>
        <begin position="47"/>
        <end position="56"/>
    </location>
</feature>
<proteinExistence type="predicted"/>
<evidence type="ECO:0000256" key="1">
    <source>
        <dbReference type="SAM" id="MobiDB-lite"/>
    </source>
</evidence>
<dbReference type="Proteomes" id="UP000694044">
    <property type="component" value="Unassembled WGS sequence"/>
</dbReference>
<evidence type="ECO:0000313" key="2">
    <source>
        <dbReference type="EMBL" id="KAG7391659.1"/>
    </source>
</evidence>
<reference evidence="2" key="1">
    <citation type="submission" date="2021-02" db="EMBL/GenBank/DDBJ databases">
        <authorList>
            <person name="Palmer J.M."/>
        </authorList>
    </citation>
    <scope>NUCLEOTIDE SEQUENCE</scope>
    <source>
        <strain evidence="2">SCRP734</strain>
    </source>
</reference>
<protein>
    <submittedName>
        <fullName evidence="2">Uncharacterized protein</fullName>
    </submittedName>
</protein>
<organism evidence="2 3">
    <name type="scientific">Phytophthora pseudosyringae</name>
    <dbReference type="NCBI Taxonomy" id="221518"/>
    <lineage>
        <taxon>Eukaryota</taxon>
        <taxon>Sar</taxon>
        <taxon>Stramenopiles</taxon>
        <taxon>Oomycota</taxon>
        <taxon>Peronosporomycetes</taxon>
        <taxon>Peronosporales</taxon>
        <taxon>Peronosporaceae</taxon>
        <taxon>Phytophthora</taxon>
    </lineage>
</organism>
<name>A0A8T1WIY0_9STRA</name>
<accession>A0A8T1WIY0</accession>
<sequence length="122" mass="12852">MRVAPCLPATPRALQRCPAGNQDGSGGVDAVEVEVSRRGERGRRKSSPSEELERSQASDGSSAQARCAAPELAGAAAAQPRTHPTPSDGRAVGVSHPRPSFHPLHPTTIVMNTNQLQADVRR</sequence>
<evidence type="ECO:0000313" key="3">
    <source>
        <dbReference type="Proteomes" id="UP000694044"/>
    </source>
</evidence>
<dbReference type="AlphaFoldDB" id="A0A8T1WIY0"/>
<feature type="compositionally biased region" description="Polar residues" evidence="1">
    <location>
        <begin position="109"/>
        <end position="122"/>
    </location>
</feature>
<keyword evidence="3" id="KW-1185">Reference proteome</keyword>
<gene>
    <name evidence="2" type="ORF">PHYPSEUDO_004161</name>
</gene>
<feature type="region of interest" description="Disordered" evidence="1">
    <location>
        <begin position="1"/>
        <end position="122"/>
    </location>
</feature>